<reference evidence="10 11" key="1">
    <citation type="submission" date="2018-09" db="EMBL/GenBank/DDBJ databases">
        <authorList>
            <person name="Wang Z."/>
        </authorList>
    </citation>
    <scope>NUCLEOTIDE SEQUENCE [LARGE SCALE GENOMIC DNA]</scope>
    <source>
        <strain evidence="10 11">ALS 81</strain>
    </source>
</reference>
<dbReference type="PANTHER" id="PTHR42929">
    <property type="entry name" value="INNER MEMBRANE ABC TRANSPORTER PERMEASE PROTEIN YDCU-RELATED-RELATED"/>
    <property type="match status" value="1"/>
</dbReference>
<dbReference type="InterPro" id="IPR000515">
    <property type="entry name" value="MetI-like"/>
</dbReference>
<dbReference type="GO" id="GO:0005886">
    <property type="term" value="C:plasma membrane"/>
    <property type="evidence" value="ECO:0007669"/>
    <property type="project" value="UniProtKB-SubCell"/>
</dbReference>
<keyword evidence="7 8" id="KW-0472">Membrane</keyword>
<name>A0A420EDD3_9ALTE</name>
<evidence type="ECO:0000313" key="10">
    <source>
        <dbReference type="EMBL" id="RKF18664.1"/>
    </source>
</evidence>
<evidence type="ECO:0000256" key="6">
    <source>
        <dbReference type="ARBA" id="ARBA00022989"/>
    </source>
</evidence>
<feature type="transmembrane region" description="Helical" evidence="8">
    <location>
        <begin position="7"/>
        <end position="28"/>
    </location>
</feature>
<dbReference type="GO" id="GO:0055085">
    <property type="term" value="P:transmembrane transport"/>
    <property type="evidence" value="ECO:0007669"/>
    <property type="project" value="InterPro"/>
</dbReference>
<dbReference type="AlphaFoldDB" id="A0A420EDD3"/>
<evidence type="ECO:0000256" key="8">
    <source>
        <dbReference type="RuleBase" id="RU363032"/>
    </source>
</evidence>
<evidence type="ECO:0000256" key="3">
    <source>
        <dbReference type="ARBA" id="ARBA00022448"/>
    </source>
</evidence>
<feature type="domain" description="ABC transmembrane type-1" evidence="9">
    <location>
        <begin position="58"/>
        <end position="266"/>
    </location>
</feature>
<feature type="transmembrane region" description="Helical" evidence="8">
    <location>
        <begin position="58"/>
        <end position="85"/>
    </location>
</feature>
<feature type="transmembrane region" description="Helical" evidence="8">
    <location>
        <begin position="97"/>
        <end position="117"/>
    </location>
</feature>
<evidence type="ECO:0000256" key="7">
    <source>
        <dbReference type="ARBA" id="ARBA00023136"/>
    </source>
</evidence>
<dbReference type="PANTHER" id="PTHR42929:SF1">
    <property type="entry name" value="INNER MEMBRANE ABC TRANSPORTER PERMEASE PROTEIN YDCU-RELATED"/>
    <property type="match status" value="1"/>
</dbReference>
<dbReference type="Pfam" id="PF00528">
    <property type="entry name" value="BPD_transp_1"/>
    <property type="match status" value="1"/>
</dbReference>
<evidence type="ECO:0000256" key="2">
    <source>
        <dbReference type="ARBA" id="ARBA00007069"/>
    </source>
</evidence>
<accession>A0A420EDD3</accession>
<comment type="caution">
    <text evidence="10">The sequence shown here is derived from an EMBL/GenBank/DDBJ whole genome shotgun (WGS) entry which is preliminary data.</text>
</comment>
<comment type="subcellular location">
    <subcellularLocation>
        <location evidence="1 8">Cell membrane</location>
        <topology evidence="1 8">Multi-pass membrane protein</topology>
    </subcellularLocation>
</comment>
<feature type="transmembrane region" description="Helical" evidence="8">
    <location>
        <begin position="137"/>
        <end position="154"/>
    </location>
</feature>
<dbReference type="CDD" id="cd06261">
    <property type="entry name" value="TM_PBP2"/>
    <property type="match status" value="1"/>
</dbReference>
<dbReference type="OrthoDB" id="9807047at2"/>
<comment type="similarity">
    <text evidence="2">Belongs to the binding-protein-dependent transport system permease family. CysTW subfamily.</text>
</comment>
<gene>
    <name evidence="10" type="ORF">DBZ36_09685</name>
</gene>
<evidence type="ECO:0000313" key="11">
    <source>
        <dbReference type="Proteomes" id="UP000286482"/>
    </source>
</evidence>
<sequence length="277" mass="30438">MLEKRSYSVVMVVPALAIILVFFIYPLLFSLHSALTDSEGNLSLIHIYKAFELYSKDILFTFLIVIISIFLIGVLSITIGGLIALSPYKRLVAALSFIYRWPLFIPFIVSAQMMRTFLAKNGLMNNAFVSLGLLEPLDAISFLGWTGIIFTFVWKQTAFSTLMVSGAMAALEPTQIQSARNLGASKLRILFQIIIPQIIPTLGVSLILSAVSILSVLSVPLMIGTGSPTMLTADMAFRISSYGDYGTANSLGLISYLFAAVLAWFYLRHSLNTGIKK</sequence>
<dbReference type="Gene3D" id="1.10.3720.10">
    <property type="entry name" value="MetI-like"/>
    <property type="match status" value="1"/>
</dbReference>
<keyword evidence="3 8" id="KW-0813">Transport</keyword>
<dbReference type="PROSITE" id="PS50928">
    <property type="entry name" value="ABC_TM1"/>
    <property type="match status" value="1"/>
</dbReference>
<evidence type="ECO:0000256" key="5">
    <source>
        <dbReference type="ARBA" id="ARBA00022692"/>
    </source>
</evidence>
<dbReference type="Proteomes" id="UP000286482">
    <property type="component" value="Unassembled WGS sequence"/>
</dbReference>
<feature type="transmembrane region" description="Helical" evidence="8">
    <location>
        <begin position="245"/>
        <end position="267"/>
    </location>
</feature>
<keyword evidence="6 8" id="KW-1133">Transmembrane helix</keyword>
<evidence type="ECO:0000256" key="1">
    <source>
        <dbReference type="ARBA" id="ARBA00004651"/>
    </source>
</evidence>
<protein>
    <submittedName>
        <fullName evidence="10">Sugar ABC transporter permease</fullName>
    </submittedName>
</protein>
<keyword evidence="5 8" id="KW-0812">Transmembrane</keyword>
<evidence type="ECO:0000256" key="4">
    <source>
        <dbReference type="ARBA" id="ARBA00022475"/>
    </source>
</evidence>
<keyword evidence="11" id="KW-1185">Reference proteome</keyword>
<evidence type="ECO:0000259" key="9">
    <source>
        <dbReference type="PROSITE" id="PS50928"/>
    </source>
</evidence>
<dbReference type="SUPFAM" id="SSF161098">
    <property type="entry name" value="MetI-like"/>
    <property type="match status" value="1"/>
</dbReference>
<dbReference type="EMBL" id="RAQO01000005">
    <property type="protein sequence ID" value="RKF18664.1"/>
    <property type="molecule type" value="Genomic_DNA"/>
</dbReference>
<feature type="transmembrane region" description="Helical" evidence="8">
    <location>
        <begin position="198"/>
        <end position="225"/>
    </location>
</feature>
<dbReference type="RefSeq" id="WP_120354743.1">
    <property type="nucleotide sequence ID" value="NZ_RAQO01000005.1"/>
</dbReference>
<proteinExistence type="inferred from homology"/>
<keyword evidence="4" id="KW-1003">Cell membrane</keyword>
<dbReference type="InterPro" id="IPR035906">
    <property type="entry name" value="MetI-like_sf"/>
</dbReference>
<organism evidence="10 11">
    <name type="scientific">Alginatibacterium sediminis</name>
    <dbReference type="NCBI Taxonomy" id="2164068"/>
    <lineage>
        <taxon>Bacteria</taxon>
        <taxon>Pseudomonadati</taxon>
        <taxon>Pseudomonadota</taxon>
        <taxon>Gammaproteobacteria</taxon>
        <taxon>Alteromonadales</taxon>
        <taxon>Alteromonadaceae</taxon>
        <taxon>Alginatibacterium</taxon>
    </lineage>
</organism>